<gene>
    <name evidence="5" type="ORF">SAMN06265377_2000</name>
</gene>
<sequence>MQKQTNKRKVFNLGQLGFVGCHDFGYYHYNKVEPTLETHHHKAVLEICFCLKGQQYYQVGEDVFKLTGNHIFIVPPDVDHSSGVYPEDIGEVFWLQISLEKGKLCNLSGDQSEFLLGELIQRGNALFKGAFILKPILEKLIRMLEEPENPLVKLWGNQLIVQLLLETLVLAKEPQQMINSERLDILNDFIGKHLHRIVYVDELATLVNISTSHFKSWFKQHFGVPPKAYINRLKIEQAKKDLLVKKSITQVAFDLGFNSSQYFATIFKKYTGVSPRSYVTAINRQN</sequence>
<dbReference type="SMART" id="SM00342">
    <property type="entry name" value="HTH_ARAC"/>
    <property type="match status" value="1"/>
</dbReference>
<accession>A0A285MSL4</accession>
<evidence type="ECO:0000256" key="1">
    <source>
        <dbReference type="ARBA" id="ARBA00023015"/>
    </source>
</evidence>
<dbReference type="GO" id="GO:0003700">
    <property type="term" value="F:DNA-binding transcription factor activity"/>
    <property type="evidence" value="ECO:0007669"/>
    <property type="project" value="InterPro"/>
</dbReference>
<dbReference type="InterPro" id="IPR037923">
    <property type="entry name" value="HTH-like"/>
</dbReference>
<evidence type="ECO:0000256" key="3">
    <source>
        <dbReference type="ARBA" id="ARBA00023163"/>
    </source>
</evidence>
<dbReference type="PANTHER" id="PTHR43280">
    <property type="entry name" value="ARAC-FAMILY TRANSCRIPTIONAL REGULATOR"/>
    <property type="match status" value="1"/>
</dbReference>
<dbReference type="InterPro" id="IPR014710">
    <property type="entry name" value="RmlC-like_jellyroll"/>
</dbReference>
<dbReference type="InterPro" id="IPR018060">
    <property type="entry name" value="HTH_AraC"/>
</dbReference>
<dbReference type="SUPFAM" id="SSF46689">
    <property type="entry name" value="Homeodomain-like"/>
    <property type="match status" value="2"/>
</dbReference>
<dbReference type="Gene3D" id="1.10.10.60">
    <property type="entry name" value="Homeodomain-like"/>
    <property type="match status" value="2"/>
</dbReference>
<keyword evidence="6" id="KW-1185">Reference proteome</keyword>
<dbReference type="AlphaFoldDB" id="A0A285MSL4"/>
<dbReference type="PANTHER" id="PTHR43280:SF28">
    <property type="entry name" value="HTH-TYPE TRANSCRIPTIONAL ACTIVATOR RHAS"/>
    <property type="match status" value="1"/>
</dbReference>
<dbReference type="EMBL" id="OBEH01000003">
    <property type="protein sequence ID" value="SNZ00180.1"/>
    <property type="molecule type" value="Genomic_DNA"/>
</dbReference>
<dbReference type="Proteomes" id="UP000219048">
    <property type="component" value="Unassembled WGS sequence"/>
</dbReference>
<dbReference type="GO" id="GO:0043565">
    <property type="term" value="F:sequence-specific DNA binding"/>
    <property type="evidence" value="ECO:0007669"/>
    <property type="project" value="InterPro"/>
</dbReference>
<dbReference type="PROSITE" id="PS51257">
    <property type="entry name" value="PROKAR_LIPOPROTEIN"/>
    <property type="match status" value="1"/>
</dbReference>
<dbReference type="PROSITE" id="PS00041">
    <property type="entry name" value="HTH_ARAC_FAMILY_1"/>
    <property type="match status" value="1"/>
</dbReference>
<reference evidence="6" key="1">
    <citation type="submission" date="2017-09" db="EMBL/GenBank/DDBJ databases">
        <authorList>
            <person name="Varghese N."/>
            <person name="Submissions S."/>
        </authorList>
    </citation>
    <scope>NUCLEOTIDE SEQUENCE [LARGE SCALE GENOMIC DNA]</scope>
    <source>
        <strain evidence="6">DSM 25885</strain>
    </source>
</reference>
<protein>
    <submittedName>
        <fullName evidence="5">AraC-type DNA-binding protein</fullName>
    </submittedName>
</protein>
<keyword evidence="1" id="KW-0805">Transcription regulation</keyword>
<name>A0A285MSL4_9FLAO</name>
<dbReference type="PROSITE" id="PS01124">
    <property type="entry name" value="HTH_ARAC_FAMILY_2"/>
    <property type="match status" value="1"/>
</dbReference>
<evidence type="ECO:0000259" key="4">
    <source>
        <dbReference type="PROSITE" id="PS01124"/>
    </source>
</evidence>
<keyword evidence="3" id="KW-0804">Transcription</keyword>
<evidence type="ECO:0000256" key="2">
    <source>
        <dbReference type="ARBA" id="ARBA00023125"/>
    </source>
</evidence>
<dbReference type="Gene3D" id="2.60.120.10">
    <property type="entry name" value="Jelly Rolls"/>
    <property type="match status" value="1"/>
</dbReference>
<organism evidence="5 6">
    <name type="scientific">Flagellimonas pacifica</name>
    <dbReference type="NCBI Taxonomy" id="1247520"/>
    <lineage>
        <taxon>Bacteria</taxon>
        <taxon>Pseudomonadati</taxon>
        <taxon>Bacteroidota</taxon>
        <taxon>Flavobacteriia</taxon>
        <taxon>Flavobacteriales</taxon>
        <taxon>Flavobacteriaceae</taxon>
        <taxon>Flagellimonas</taxon>
    </lineage>
</organism>
<dbReference type="SUPFAM" id="SSF51215">
    <property type="entry name" value="Regulatory protein AraC"/>
    <property type="match status" value="1"/>
</dbReference>
<dbReference type="OrthoDB" id="1157557at2"/>
<dbReference type="Pfam" id="PF02311">
    <property type="entry name" value="AraC_binding"/>
    <property type="match status" value="1"/>
</dbReference>
<dbReference type="InterPro" id="IPR020449">
    <property type="entry name" value="Tscrpt_reg_AraC-type_HTH"/>
</dbReference>
<dbReference type="InterPro" id="IPR009057">
    <property type="entry name" value="Homeodomain-like_sf"/>
</dbReference>
<evidence type="ECO:0000313" key="5">
    <source>
        <dbReference type="EMBL" id="SNZ00180.1"/>
    </source>
</evidence>
<dbReference type="RefSeq" id="WP_097045671.1">
    <property type="nucleotide sequence ID" value="NZ_OBEH01000003.1"/>
</dbReference>
<proteinExistence type="predicted"/>
<dbReference type="InterPro" id="IPR018062">
    <property type="entry name" value="HTH_AraC-typ_CS"/>
</dbReference>
<dbReference type="Pfam" id="PF12833">
    <property type="entry name" value="HTH_18"/>
    <property type="match status" value="1"/>
</dbReference>
<keyword evidence="2 5" id="KW-0238">DNA-binding</keyword>
<dbReference type="PRINTS" id="PR00032">
    <property type="entry name" value="HTHARAC"/>
</dbReference>
<dbReference type="InterPro" id="IPR003313">
    <property type="entry name" value="AraC-bd"/>
</dbReference>
<feature type="domain" description="HTH araC/xylS-type" evidence="4">
    <location>
        <begin position="184"/>
        <end position="281"/>
    </location>
</feature>
<evidence type="ECO:0000313" key="6">
    <source>
        <dbReference type="Proteomes" id="UP000219048"/>
    </source>
</evidence>